<dbReference type="Gene3D" id="3.30.450.40">
    <property type="match status" value="1"/>
</dbReference>
<organism evidence="2 3">
    <name type="scientific">Aliikangiella maris</name>
    <dbReference type="NCBI Taxonomy" id="3162458"/>
    <lineage>
        <taxon>Bacteria</taxon>
        <taxon>Pseudomonadati</taxon>
        <taxon>Pseudomonadota</taxon>
        <taxon>Gammaproteobacteria</taxon>
        <taxon>Oceanospirillales</taxon>
        <taxon>Pleioneaceae</taxon>
        <taxon>Aliikangiella</taxon>
    </lineage>
</organism>
<dbReference type="RefSeq" id="WP_353874254.1">
    <property type="nucleotide sequence ID" value="NZ_JBEVCJ010000005.1"/>
</dbReference>
<keyword evidence="3" id="KW-1185">Reference proteome</keyword>
<proteinExistence type="predicted"/>
<evidence type="ECO:0000259" key="1">
    <source>
        <dbReference type="PROSITE" id="PS51833"/>
    </source>
</evidence>
<protein>
    <submittedName>
        <fullName evidence="2">HDOD domain-containing protein</fullName>
    </submittedName>
</protein>
<dbReference type="Gene3D" id="1.10.3210.10">
    <property type="entry name" value="Hypothetical protein af1432"/>
    <property type="match status" value="1"/>
</dbReference>
<dbReference type="InterPro" id="IPR052340">
    <property type="entry name" value="RNase_Y/CdgJ"/>
</dbReference>
<evidence type="ECO:0000313" key="2">
    <source>
        <dbReference type="EMBL" id="MET1254674.1"/>
    </source>
</evidence>
<dbReference type="SUPFAM" id="SSF109604">
    <property type="entry name" value="HD-domain/PDEase-like"/>
    <property type="match status" value="1"/>
</dbReference>
<reference evidence="2 3" key="1">
    <citation type="submission" date="2024-06" db="EMBL/GenBank/DDBJ databases">
        <authorList>
            <person name="Li F."/>
        </authorList>
    </citation>
    <scope>NUCLEOTIDE SEQUENCE [LARGE SCALE GENOMIC DNA]</scope>
    <source>
        <strain evidence="2 3">GXAS 311</strain>
    </source>
</reference>
<dbReference type="SUPFAM" id="SSF55781">
    <property type="entry name" value="GAF domain-like"/>
    <property type="match status" value="1"/>
</dbReference>
<dbReference type="InterPro" id="IPR013976">
    <property type="entry name" value="HDOD"/>
</dbReference>
<gene>
    <name evidence="2" type="ORF">ABVT43_06005</name>
</gene>
<sequence>MSDSPQNKDEWLKLLKQSSIPSFGENVRALSSVEAYTQKHSSELARTILKDPNLTASVLKMANSALFNTSGRTIRTISRSIMILGHRSIKEVCASCMLIESFLKKESSKSLKLLLSRCFHSAIQAKNIAQLYGQKNTEEIFISALLMSLGEVSVYSTIHEDSPVYQPLNNAYPLHDGKEKDLIGCFFNDLTLGLCQTWNIAPMIGEMIGGHYAETSPLRSILLGNSFASYCEIKGMDQAVEKHIKSICRYTGKAPEKVSEKIIEATEETQKSLLKMGLELDLKLANEPERESVNEPLEINIDKTLQLEIIQELSVLYREKIDINVVLQQLLEGIQRGGGFNCALVGLLSPDRSRISAKHSVERMGSQIKENFKFDCFQDIPEIHQKVLNNKAILRQTELRENGSTRKKIQHRIGVGQSLWGPLIVEGKVIGCFYADNGVNGPQITQEQQEAFQLFVCQAKLVLMKIR</sequence>
<feature type="domain" description="HDOD" evidence="1">
    <location>
        <begin position="20"/>
        <end position="214"/>
    </location>
</feature>
<evidence type="ECO:0000313" key="3">
    <source>
        <dbReference type="Proteomes" id="UP001548189"/>
    </source>
</evidence>
<dbReference type="Pfam" id="PF08668">
    <property type="entry name" value="HDOD"/>
    <property type="match status" value="1"/>
</dbReference>
<name>A0ABV2BRY3_9GAMM</name>
<dbReference type="PANTHER" id="PTHR33525:SF3">
    <property type="entry name" value="RIBONUCLEASE Y"/>
    <property type="match status" value="1"/>
</dbReference>
<dbReference type="EMBL" id="JBEVCJ010000005">
    <property type="protein sequence ID" value="MET1254674.1"/>
    <property type="molecule type" value="Genomic_DNA"/>
</dbReference>
<dbReference type="PROSITE" id="PS51833">
    <property type="entry name" value="HDOD"/>
    <property type="match status" value="1"/>
</dbReference>
<accession>A0ABV2BRY3</accession>
<dbReference type="InterPro" id="IPR029016">
    <property type="entry name" value="GAF-like_dom_sf"/>
</dbReference>
<comment type="caution">
    <text evidence="2">The sequence shown here is derived from an EMBL/GenBank/DDBJ whole genome shotgun (WGS) entry which is preliminary data.</text>
</comment>
<dbReference type="Proteomes" id="UP001548189">
    <property type="component" value="Unassembled WGS sequence"/>
</dbReference>
<dbReference type="PANTHER" id="PTHR33525">
    <property type="match status" value="1"/>
</dbReference>